<dbReference type="PROSITE" id="PS50110">
    <property type="entry name" value="RESPONSE_REGULATORY"/>
    <property type="match status" value="1"/>
</dbReference>
<evidence type="ECO:0000313" key="9">
    <source>
        <dbReference type="EMBL" id="MBC5615921.1"/>
    </source>
</evidence>
<dbReference type="Gene3D" id="3.30.565.10">
    <property type="entry name" value="Histidine kinase-like ATPase, C-terminal domain"/>
    <property type="match status" value="1"/>
</dbReference>
<dbReference type="CDD" id="cd00082">
    <property type="entry name" value="HisKA"/>
    <property type="match status" value="1"/>
</dbReference>
<gene>
    <name evidence="9" type="ORF">H8S08_02655</name>
</gene>
<accession>A0ABR7CJS3</accession>
<dbReference type="Gene3D" id="1.10.287.130">
    <property type="match status" value="1"/>
</dbReference>
<dbReference type="PANTHER" id="PTHR43047:SF72">
    <property type="entry name" value="OSMOSENSING HISTIDINE PROTEIN KINASE SLN1"/>
    <property type="match status" value="1"/>
</dbReference>
<dbReference type="InterPro" id="IPR036097">
    <property type="entry name" value="HisK_dim/P_sf"/>
</dbReference>
<dbReference type="CDD" id="cd16922">
    <property type="entry name" value="HATPase_EvgS-ArcB-TorS-like"/>
    <property type="match status" value="1"/>
</dbReference>
<dbReference type="SUPFAM" id="SSF55874">
    <property type="entry name" value="ATPase domain of HSP90 chaperone/DNA topoisomerase II/histidine kinase"/>
    <property type="match status" value="1"/>
</dbReference>
<dbReference type="Proteomes" id="UP000636891">
    <property type="component" value="Unassembled WGS sequence"/>
</dbReference>
<comment type="caution">
    <text evidence="9">The sequence shown here is derived from an EMBL/GenBank/DDBJ whole genome shotgun (WGS) entry which is preliminary data.</text>
</comment>
<evidence type="ECO:0000256" key="2">
    <source>
        <dbReference type="ARBA" id="ARBA00012438"/>
    </source>
</evidence>
<dbReference type="SMART" id="SM00387">
    <property type="entry name" value="HATPase_c"/>
    <property type="match status" value="1"/>
</dbReference>
<dbReference type="InterPro" id="IPR005467">
    <property type="entry name" value="His_kinase_dom"/>
</dbReference>
<keyword evidence="4" id="KW-0808">Transferase</keyword>
<dbReference type="SUPFAM" id="SSF52172">
    <property type="entry name" value="CheY-like"/>
    <property type="match status" value="1"/>
</dbReference>
<dbReference type="InterPro" id="IPR001789">
    <property type="entry name" value="Sig_transdc_resp-reg_receiver"/>
</dbReference>
<dbReference type="Gene3D" id="3.40.50.2300">
    <property type="match status" value="1"/>
</dbReference>
<evidence type="ECO:0000313" key="10">
    <source>
        <dbReference type="Proteomes" id="UP000636891"/>
    </source>
</evidence>
<dbReference type="InterPro" id="IPR013656">
    <property type="entry name" value="PAS_4"/>
</dbReference>
<dbReference type="SMART" id="SM00388">
    <property type="entry name" value="HisKA"/>
    <property type="match status" value="1"/>
</dbReference>
<keyword evidence="5" id="KW-0418">Kinase</keyword>
<dbReference type="InterPro" id="IPR003661">
    <property type="entry name" value="HisK_dim/P_dom"/>
</dbReference>
<proteinExistence type="predicted"/>
<dbReference type="SMART" id="SM00448">
    <property type="entry name" value="REC"/>
    <property type="match status" value="1"/>
</dbReference>
<protein>
    <recommendedName>
        <fullName evidence="2">histidine kinase</fullName>
        <ecNumber evidence="2">2.7.13.3</ecNumber>
    </recommendedName>
</protein>
<keyword evidence="10" id="KW-1185">Reference proteome</keyword>
<dbReference type="PRINTS" id="PR00344">
    <property type="entry name" value="BCTRLSENSOR"/>
</dbReference>
<reference evidence="9 10" key="1">
    <citation type="submission" date="2020-08" db="EMBL/GenBank/DDBJ databases">
        <title>Genome public.</title>
        <authorList>
            <person name="Liu C."/>
            <person name="Sun Q."/>
        </authorList>
    </citation>
    <scope>NUCLEOTIDE SEQUENCE [LARGE SCALE GENOMIC DNA]</scope>
    <source>
        <strain evidence="9 10">New-7</strain>
    </source>
</reference>
<dbReference type="Pfam" id="PF08448">
    <property type="entry name" value="PAS_4"/>
    <property type="match status" value="1"/>
</dbReference>
<evidence type="ECO:0000256" key="4">
    <source>
        <dbReference type="ARBA" id="ARBA00022679"/>
    </source>
</evidence>
<comment type="catalytic activity">
    <reaction evidence="1">
        <text>ATP + protein L-histidine = ADP + protein N-phospho-L-histidine.</text>
        <dbReference type="EC" id="2.7.13.3"/>
    </reaction>
</comment>
<dbReference type="SUPFAM" id="SSF47384">
    <property type="entry name" value="Homodimeric domain of signal transducing histidine kinase"/>
    <property type="match status" value="1"/>
</dbReference>
<evidence type="ECO:0000256" key="3">
    <source>
        <dbReference type="ARBA" id="ARBA00022553"/>
    </source>
</evidence>
<evidence type="ECO:0000256" key="5">
    <source>
        <dbReference type="ARBA" id="ARBA00022777"/>
    </source>
</evidence>
<dbReference type="PANTHER" id="PTHR43047">
    <property type="entry name" value="TWO-COMPONENT HISTIDINE PROTEIN KINASE"/>
    <property type="match status" value="1"/>
</dbReference>
<feature type="domain" description="Histidine kinase" evidence="7">
    <location>
        <begin position="287"/>
        <end position="497"/>
    </location>
</feature>
<dbReference type="InterPro" id="IPR004358">
    <property type="entry name" value="Sig_transdc_His_kin-like_C"/>
</dbReference>
<dbReference type="InterPro" id="IPR011006">
    <property type="entry name" value="CheY-like_superfamily"/>
</dbReference>
<dbReference type="InterPro" id="IPR013655">
    <property type="entry name" value="PAS_fold_3"/>
</dbReference>
<dbReference type="EMBL" id="JACOOK010000001">
    <property type="protein sequence ID" value="MBC5615921.1"/>
    <property type="molecule type" value="Genomic_DNA"/>
</dbReference>
<dbReference type="Pfam" id="PF00512">
    <property type="entry name" value="HisKA"/>
    <property type="match status" value="1"/>
</dbReference>
<dbReference type="Gene3D" id="3.30.450.20">
    <property type="entry name" value="PAS domain"/>
    <property type="match status" value="2"/>
</dbReference>
<feature type="modified residue" description="4-aspartylphosphate" evidence="6">
    <location>
        <position position="563"/>
    </location>
</feature>
<sequence length="632" mass="71941">MNENDRFFPPEKHDHSIENKYRNVISVLAAHRIALWEYDIPTGACCFDDDYFRVLGLRDAGIEFADIDDFYRFAHPDDVDSYRNAFECMLASDTKVSKIRVRCVGREGQAVWLEDCFFSCEPDEQGRPRKLIAYTSNITSRCEKEARIRSLEERNRKIVEALPEFIFILDDRFVITDVLMSRGTILLHPVNELIGADGRTIYSPEVSDLFVRNIRECLQDGQIKEIEYPLDKDGRHYFQARIAPFEGNRVLALIHDVGDRVRHTEELIVAKKKAVEADRLKSVFLATMSHEIRTPLNAIVGFSELLAADDCDAHREEYLDIIRKNSNLLLQLINDILDLSRIESGRAETHFQQVEITGLLEEVEKVHRLKMKEGVGFRIECPRLPVWISSDRNRLTQVLFNFLSNAIKNTDRGWITLGAKLRNDWLELFVTDTGRGIPQEKVPLIFDRFEKLNDFVQGTGLGLSICRSIAERLGGRIEVRSQVGEGSTFTLCLPCCSATAVCTDAEGSADRRRKVILVAEDVETNFKLLEAALSKEYVLRWVPNGQEAVLSFVRERPDLILMDIRMPVMNGIEATEKIRAISPDVPIVAVTAHVFYSEKEQALAAGCNTVVSKPYSPDDLRKTVRRLLGTDA</sequence>
<dbReference type="EC" id="2.7.13.3" evidence="2"/>
<dbReference type="InterPro" id="IPR035965">
    <property type="entry name" value="PAS-like_dom_sf"/>
</dbReference>
<dbReference type="Pfam" id="PF02518">
    <property type="entry name" value="HATPase_c"/>
    <property type="match status" value="1"/>
</dbReference>
<evidence type="ECO:0000256" key="1">
    <source>
        <dbReference type="ARBA" id="ARBA00000085"/>
    </source>
</evidence>
<evidence type="ECO:0000256" key="6">
    <source>
        <dbReference type="PROSITE-ProRule" id="PRU00169"/>
    </source>
</evidence>
<dbReference type="InterPro" id="IPR003594">
    <property type="entry name" value="HATPase_dom"/>
</dbReference>
<dbReference type="SUPFAM" id="SSF55785">
    <property type="entry name" value="PYP-like sensor domain (PAS domain)"/>
    <property type="match status" value="2"/>
</dbReference>
<keyword evidence="3 6" id="KW-0597">Phosphoprotein</keyword>
<evidence type="ECO:0000259" key="7">
    <source>
        <dbReference type="PROSITE" id="PS50109"/>
    </source>
</evidence>
<dbReference type="CDD" id="cd17546">
    <property type="entry name" value="REC_hyHK_CKI1_RcsC-like"/>
    <property type="match status" value="1"/>
</dbReference>
<dbReference type="PROSITE" id="PS50109">
    <property type="entry name" value="HIS_KIN"/>
    <property type="match status" value="1"/>
</dbReference>
<dbReference type="Pfam" id="PF00072">
    <property type="entry name" value="Response_reg"/>
    <property type="match status" value="1"/>
</dbReference>
<evidence type="ECO:0000259" key="8">
    <source>
        <dbReference type="PROSITE" id="PS50110"/>
    </source>
</evidence>
<organism evidence="9 10">
    <name type="scientific">Alistipes hominis</name>
    <dbReference type="NCBI Taxonomy" id="2763015"/>
    <lineage>
        <taxon>Bacteria</taxon>
        <taxon>Pseudomonadati</taxon>
        <taxon>Bacteroidota</taxon>
        <taxon>Bacteroidia</taxon>
        <taxon>Bacteroidales</taxon>
        <taxon>Rikenellaceae</taxon>
        <taxon>Alistipes</taxon>
    </lineage>
</organism>
<dbReference type="RefSeq" id="WP_101571295.1">
    <property type="nucleotide sequence ID" value="NZ_JACOOK010000001.1"/>
</dbReference>
<name>A0ABR7CJS3_9BACT</name>
<feature type="domain" description="Response regulatory" evidence="8">
    <location>
        <begin position="515"/>
        <end position="628"/>
    </location>
</feature>
<dbReference type="InterPro" id="IPR036890">
    <property type="entry name" value="HATPase_C_sf"/>
</dbReference>
<dbReference type="Pfam" id="PF08447">
    <property type="entry name" value="PAS_3"/>
    <property type="match status" value="1"/>
</dbReference>